<proteinExistence type="predicted"/>
<reference evidence="1" key="2">
    <citation type="journal article" date="2015" name="Fish Shellfish Immunol.">
        <title>Early steps in the European eel (Anguilla anguilla)-Vibrio vulnificus interaction in the gills: Role of the RtxA13 toxin.</title>
        <authorList>
            <person name="Callol A."/>
            <person name="Pajuelo D."/>
            <person name="Ebbesson L."/>
            <person name="Teles M."/>
            <person name="MacKenzie S."/>
            <person name="Amaro C."/>
        </authorList>
    </citation>
    <scope>NUCLEOTIDE SEQUENCE</scope>
</reference>
<dbReference type="EMBL" id="GBXM01100508">
    <property type="protein sequence ID" value="JAH08069.1"/>
    <property type="molecule type" value="Transcribed_RNA"/>
</dbReference>
<reference evidence="1" key="1">
    <citation type="submission" date="2014-11" db="EMBL/GenBank/DDBJ databases">
        <authorList>
            <person name="Amaro Gonzalez C."/>
        </authorList>
    </citation>
    <scope>NUCLEOTIDE SEQUENCE</scope>
</reference>
<accession>A0A0E9PU94</accession>
<sequence length="45" mass="5385">MCVQYVLLKCVYKCIYFRNYICSCTADLVHICNRALNVHEFVEHE</sequence>
<evidence type="ECO:0000313" key="1">
    <source>
        <dbReference type="EMBL" id="JAH08069.1"/>
    </source>
</evidence>
<protein>
    <submittedName>
        <fullName evidence="1">Uncharacterized protein</fullName>
    </submittedName>
</protein>
<dbReference type="AlphaFoldDB" id="A0A0E9PU94"/>
<name>A0A0E9PU94_ANGAN</name>
<organism evidence="1">
    <name type="scientific">Anguilla anguilla</name>
    <name type="common">European freshwater eel</name>
    <name type="synonym">Muraena anguilla</name>
    <dbReference type="NCBI Taxonomy" id="7936"/>
    <lineage>
        <taxon>Eukaryota</taxon>
        <taxon>Metazoa</taxon>
        <taxon>Chordata</taxon>
        <taxon>Craniata</taxon>
        <taxon>Vertebrata</taxon>
        <taxon>Euteleostomi</taxon>
        <taxon>Actinopterygii</taxon>
        <taxon>Neopterygii</taxon>
        <taxon>Teleostei</taxon>
        <taxon>Anguilliformes</taxon>
        <taxon>Anguillidae</taxon>
        <taxon>Anguilla</taxon>
    </lineage>
</organism>